<gene>
    <name evidence="2" type="ORF">IC610_14765</name>
</gene>
<evidence type="ECO:0008006" key="4">
    <source>
        <dbReference type="Google" id="ProtNLM"/>
    </source>
</evidence>
<evidence type="ECO:0000256" key="1">
    <source>
        <dbReference type="SAM" id="SignalP"/>
    </source>
</evidence>
<dbReference type="EMBL" id="JACYFS010000005">
    <property type="protein sequence ID" value="MBD8083680.1"/>
    <property type="molecule type" value="Genomic_DNA"/>
</dbReference>
<name>A0ABR8ZFP0_9FLAO</name>
<proteinExistence type="predicted"/>
<dbReference type="Proteomes" id="UP000637299">
    <property type="component" value="Unassembled WGS sequence"/>
</dbReference>
<accession>A0ABR8ZFP0</accession>
<comment type="caution">
    <text evidence="2">The sequence shown here is derived from an EMBL/GenBank/DDBJ whole genome shotgun (WGS) entry which is preliminary data.</text>
</comment>
<feature type="signal peptide" evidence="1">
    <location>
        <begin position="1"/>
        <end position="24"/>
    </location>
</feature>
<dbReference type="RefSeq" id="WP_191737546.1">
    <property type="nucleotide sequence ID" value="NZ_JACYFS010000005.1"/>
</dbReference>
<organism evidence="2 3">
    <name type="scientific">Chryseobacterium caseinilyticum</name>
    <dbReference type="NCBI Taxonomy" id="2771428"/>
    <lineage>
        <taxon>Bacteria</taxon>
        <taxon>Pseudomonadati</taxon>
        <taxon>Bacteroidota</taxon>
        <taxon>Flavobacteriia</taxon>
        <taxon>Flavobacteriales</taxon>
        <taxon>Weeksellaceae</taxon>
        <taxon>Chryseobacterium group</taxon>
        <taxon>Chryseobacterium</taxon>
    </lineage>
</organism>
<keyword evidence="1" id="KW-0732">Signal</keyword>
<keyword evidence="3" id="KW-1185">Reference proteome</keyword>
<sequence>MLKFYLLIRLFAATLIFSATLVNAQINSGGSDWNITPTTNITEAGTDYPQNIPPYTSSQNQIVLSGTLPASLLSLFNSNSVKVGVHYLPTPNRWHNSLKIGVKRTGGTAVVNGLCFGCSANISNGPVTGFQLISDNSQLLFYINYNGGIGLGNSVSYSGVNIQLELIGISAVVPADAQAAILFTIMSP</sequence>
<protein>
    <recommendedName>
        <fullName evidence="4">DUF4402 domain-containing protein</fullName>
    </recommendedName>
</protein>
<evidence type="ECO:0000313" key="3">
    <source>
        <dbReference type="Proteomes" id="UP000637299"/>
    </source>
</evidence>
<evidence type="ECO:0000313" key="2">
    <source>
        <dbReference type="EMBL" id="MBD8083680.1"/>
    </source>
</evidence>
<reference evidence="2 3" key="1">
    <citation type="submission" date="2020-09" db="EMBL/GenBank/DDBJ databases">
        <title>Genome seq and assembly of Chryseobacterium sp.</title>
        <authorList>
            <person name="Chhetri G."/>
        </authorList>
    </citation>
    <scope>NUCLEOTIDE SEQUENCE [LARGE SCALE GENOMIC DNA]</scope>
    <source>
        <strain evidence="2 3">GCR10</strain>
    </source>
</reference>
<feature type="chain" id="PRO_5045715375" description="DUF4402 domain-containing protein" evidence="1">
    <location>
        <begin position="25"/>
        <end position="188"/>
    </location>
</feature>